<feature type="chain" id="PRO_5003154607" evidence="6">
    <location>
        <begin position="20"/>
        <end position="473"/>
    </location>
</feature>
<dbReference type="Gene3D" id="1.20.1600.10">
    <property type="entry name" value="Outer membrane efflux proteins (OEP)"/>
    <property type="match status" value="1"/>
</dbReference>
<dbReference type="HOGENOM" id="CLU_577181_0_0_7"/>
<evidence type="ECO:0000256" key="4">
    <source>
        <dbReference type="ARBA" id="ARBA00023136"/>
    </source>
</evidence>
<dbReference type="OrthoDB" id="5288295at2"/>
<dbReference type="PATRIC" id="fig|862908.3.peg.3023"/>
<dbReference type="GO" id="GO:0009279">
    <property type="term" value="C:cell outer membrane"/>
    <property type="evidence" value="ECO:0007669"/>
    <property type="project" value="UniProtKB-SubCell"/>
</dbReference>
<dbReference type="PANTHER" id="PTHR30026">
    <property type="entry name" value="OUTER MEMBRANE PROTEIN TOLC"/>
    <property type="match status" value="1"/>
</dbReference>
<gene>
    <name evidence="7" type="ordered locus">BMS_3162</name>
</gene>
<dbReference type="Proteomes" id="UP000008963">
    <property type="component" value="Chromosome"/>
</dbReference>
<sequence>MNRLSLLCCTLLLSSSIQASLSNLSLEYLDKGSDNESLKLDLEVDTLERDMTSESKAWQLSASGQKVNSQLERSSSLLISNATLQPNDTEATSYNLTFSKEFFSGTKLSLSNSLVDYVNNANTTQNNKGFTQTLSLEQDLWNNFLGRRDFLDLDISEKTLDYKKQSTEFQVEANLYTFVADYLKAKLDKANTQLKKEALDRAKKRLSLIKRRVRDGLSEKVDLYSAQTQELASRESYMSEMISLQSSLESLSKKIHRKVSASNILDYKLKESSEVQQVEGTIEDNKNYLQTQKQIDYLVDSSKKADMGIYPSLVFAASYATNNYERDSSPISDGVIGSDNNEVSVGLTLTWNIGSNAERLSKQAASIELNKVKMQSRKVLLSLKEQESSLVKRQSEVEILLNSASERLELANKTLKEYNRLYSRGRATLDQVIRAEEELISTQQSYINYLYLKDSNFSTLAYYRGKLREAVLK</sequence>
<dbReference type="GO" id="GO:0015288">
    <property type="term" value="F:porin activity"/>
    <property type="evidence" value="ECO:0007669"/>
    <property type="project" value="TreeGrafter"/>
</dbReference>
<dbReference type="EMBL" id="FQ312005">
    <property type="protein sequence ID" value="CBW27918.1"/>
    <property type="molecule type" value="Genomic_DNA"/>
</dbReference>
<name>E1WZY2_HALMS</name>
<evidence type="ECO:0000256" key="2">
    <source>
        <dbReference type="ARBA" id="ARBA00022452"/>
    </source>
</evidence>
<evidence type="ECO:0000313" key="8">
    <source>
        <dbReference type="Proteomes" id="UP000008963"/>
    </source>
</evidence>
<keyword evidence="6" id="KW-0732">Signal</keyword>
<keyword evidence="4" id="KW-0472">Membrane</keyword>
<proteinExistence type="predicted"/>
<dbReference type="RefSeq" id="WP_014245688.1">
    <property type="nucleotide sequence ID" value="NC_016620.1"/>
</dbReference>
<dbReference type="STRING" id="862908.BMS_3162"/>
<evidence type="ECO:0000256" key="1">
    <source>
        <dbReference type="ARBA" id="ARBA00004442"/>
    </source>
</evidence>
<dbReference type="InterPro" id="IPR051906">
    <property type="entry name" value="TolC-like"/>
</dbReference>
<dbReference type="GO" id="GO:0015562">
    <property type="term" value="F:efflux transmembrane transporter activity"/>
    <property type="evidence" value="ECO:0007669"/>
    <property type="project" value="InterPro"/>
</dbReference>
<dbReference type="PANTHER" id="PTHR30026:SF20">
    <property type="entry name" value="OUTER MEMBRANE PROTEIN TOLC"/>
    <property type="match status" value="1"/>
</dbReference>
<protein>
    <submittedName>
        <fullName evidence="7">Exported protein</fullName>
    </submittedName>
</protein>
<evidence type="ECO:0000313" key="7">
    <source>
        <dbReference type="EMBL" id="CBW27918.1"/>
    </source>
</evidence>
<dbReference type="AlphaFoldDB" id="E1WZY2"/>
<organism evidence="7 8">
    <name type="scientific">Halobacteriovorax marinus (strain ATCC BAA-682 / DSM 15412 / SJ)</name>
    <name type="common">Bacteriovorax marinus</name>
    <dbReference type="NCBI Taxonomy" id="862908"/>
    <lineage>
        <taxon>Bacteria</taxon>
        <taxon>Pseudomonadati</taxon>
        <taxon>Bdellovibrionota</taxon>
        <taxon>Bacteriovoracia</taxon>
        <taxon>Bacteriovoracales</taxon>
        <taxon>Halobacteriovoraceae</taxon>
        <taxon>Halobacteriovorax</taxon>
    </lineage>
</organism>
<comment type="subcellular location">
    <subcellularLocation>
        <location evidence="1">Cell outer membrane</location>
    </subcellularLocation>
</comment>
<reference evidence="8" key="1">
    <citation type="journal article" date="2013" name="ISME J.">
        <title>A small predatory core genome in the divergent marine Bacteriovorax marinus SJ and the terrestrial Bdellovibrio bacteriovorus.</title>
        <authorList>
            <person name="Crossman L.C."/>
            <person name="Chen H."/>
            <person name="Cerdeno-Tarraga A.M."/>
            <person name="Brooks K."/>
            <person name="Quail M.A."/>
            <person name="Pineiro S.A."/>
            <person name="Hobley L."/>
            <person name="Sockett R.E."/>
            <person name="Bentley S.D."/>
            <person name="Parkhill J."/>
            <person name="Williams H.N."/>
            <person name="Stine O.C."/>
        </authorList>
    </citation>
    <scope>NUCLEOTIDE SEQUENCE [LARGE SCALE GENOMIC DNA]</scope>
    <source>
        <strain evidence="8">ATCC BAA-682 / DSM 15412 / SJ</strain>
    </source>
</reference>
<keyword evidence="2" id="KW-1134">Transmembrane beta strand</keyword>
<dbReference type="GO" id="GO:1990281">
    <property type="term" value="C:efflux pump complex"/>
    <property type="evidence" value="ECO:0007669"/>
    <property type="project" value="TreeGrafter"/>
</dbReference>
<evidence type="ECO:0000256" key="6">
    <source>
        <dbReference type="SAM" id="SignalP"/>
    </source>
</evidence>
<keyword evidence="5" id="KW-0998">Cell outer membrane</keyword>
<evidence type="ECO:0000256" key="5">
    <source>
        <dbReference type="ARBA" id="ARBA00023237"/>
    </source>
</evidence>
<evidence type="ECO:0000256" key="3">
    <source>
        <dbReference type="ARBA" id="ARBA00022692"/>
    </source>
</evidence>
<keyword evidence="8" id="KW-1185">Reference proteome</keyword>
<dbReference type="SUPFAM" id="SSF56954">
    <property type="entry name" value="Outer membrane efflux proteins (OEP)"/>
    <property type="match status" value="1"/>
</dbReference>
<accession>E1WZY2</accession>
<dbReference type="KEGG" id="bmx:BMS_3162"/>
<keyword evidence="3" id="KW-0812">Transmembrane</keyword>
<dbReference type="eggNOG" id="COG1538">
    <property type="taxonomic scope" value="Bacteria"/>
</dbReference>
<feature type="signal peptide" evidence="6">
    <location>
        <begin position="1"/>
        <end position="19"/>
    </location>
</feature>